<protein>
    <recommendedName>
        <fullName evidence="3">DUF1934 domain-containing protein</fullName>
    </recommendedName>
</protein>
<dbReference type="STRING" id="467210.HMPREF1866_02464"/>
<proteinExistence type="predicted"/>
<sequence>MKEFVDIEISGAHLRYDENDPIAVNISGNHYVDGDTHKITYVEEAQGFDEIILNTIIVKKNRVEIIKEGVVNSKMVFANNSRFKAIYDTPFGRLNMETETKLLLIDMNEDEINVYIEYLLYIEGDRASNSKMRIHIVEAVDRVDNKGG</sequence>
<organism evidence="1 2">
    <name type="scientific">Lachnoanaerobaculum saburreum</name>
    <dbReference type="NCBI Taxonomy" id="467210"/>
    <lineage>
        <taxon>Bacteria</taxon>
        <taxon>Bacillati</taxon>
        <taxon>Bacillota</taxon>
        <taxon>Clostridia</taxon>
        <taxon>Lachnospirales</taxon>
        <taxon>Lachnospiraceae</taxon>
        <taxon>Lachnoanaerobaculum</taxon>
    </lineage>
</organism>
<dbReference type="EMBL" id="LSDA01000137">
    <property type="protein sequence ID" value="KXB53950.1"/>
    <property type="molecule type" value="Genomic_DNA"/>
</dbReference>
<gene>
    <name evidence="1" type="ORF">HMPREF1866_02464</name>
</gene>
<comment type="caution">
    <text evidence="1">The sequence shown here is derived from an EMBL/GenBank/DDBJ whole genome shotgun (WGS) entry which is preliminary data.</text>
</comment>
<dbReference type="OrthoDB" id="1680906at2"/>
<dbReference type="RefSeq" id="WP_060932036.1">
    <property type="nucleotide sequence ID" value="NZ_KQ959847.1"/>
</dbReference>
<name>A0A133ZER4_9FIRM</name>
<dbReference type="PATRIC" id="fig|467210.3.peg.2438"/>
<dbReference type="InterPro" id="IPR015231">
    <property type="entry name" value="DUF1934"/>
</dbReference>
<evidence type="ECO:0000313" key="2">
    <source>
        <dbReference type="Proteomes" id="UP000070394"/>
    </source>
</evidence>
<accession>A0A133ZER4</accession>
<dbReference type="SUPFAM" id="SSF50814">
    <property type="entry name" value="Lipocalins"/>
    <property type="match status" value="1"/>
</dbReference>
<dbReference type="Gene3D" id="2.40.128.20">
    <property type="match status" value="1"/>
</dbReference>
<dbReference type="Proteomes" id="UP000070394">
    <property type="component" value="Unassembled WGS sequence"/>
</dbReference>
<evidence type="ECO:0000313" key="1">
    <source>
        <dbReference type="EMBL" id="KXB53950.1"/>
    </source>
</evidence>
<evidence type="ECO:0008006" key="3">
    <source>
        <dbReference type="Google" id="ProtNLM"/>
    </source>
</evidence>
<dbReference type="AlphaFoldDB" id="A0A133ZER4"/>
<dbReference type="InterPro" id="IPR012674">
    <property type="entry name" value="Calycin"/>
</dbReference>
<keyword evidence="2" id="KW-1185">Reference proteome</keyword>
<reference evidence="2" key="1">
    <citation type="submission" date="2016-01" db="EMBL/GenBank/DDBJ databases">
        <authorList>
            <person name="Mitreva M."/>
            <person name="Pepin K.H."/>
            <person name="Mihindukulasuriya K.A."/>
            <person name="Fulton R."/>
            <person name="Fronick C."/>
            <person name="O'Laughlin M."/>
            <person name="Miner T."/>
            <person name="Herter B."/>
            <person name="Rosa B.A."/>
            <person name="Cordes M."/>
            <person name="Tomlinson C."/>
            <person name="Wollam A."/>
            <person name="Palsikar V.B."/>
            <person name="Mardis E.R."/>
            <person name="Wilson R.K."/>
        </authorList>
    </citation>
    <scope>NUCLEOTIDE SEQUENCE [LARGE SCALE GENOMIC DNA]</scope>
    <source>
        <strain evidence="2">DNF00896</strain>
    </source>
</reference>
<dbReference type="Pfam" id="PF09148">
    <property type="entry name" value="DUF1934"/>
    <property type="match status" value="1"/>
</dbReference>